<dbReference type="InterPro" id="IPR045798">
    <property type="entry name" value="TrbL_Firmicutes"/>
</dbReference>
<gene>
    <name evidence="2" type="ORF">R6G74_02815</name>
</gene>
<keyword evidence="1" id="KW-1133">Transmembrane helix</keyword>
<feature type="transmembrane region" description="Helical" evidence="1">
    <location>
        <begin position="207"/>
        <end position="227"/>
    </location>
</feature>
<evidence type="ECO:0000256" key="1">
    <source>
        <dbReference type="SAM" id="Phobius"/>
    </source>
</evidence>
<keyword evidence="1" id="KW-0472">Membrane</keyword>
<feature type="transmembrane region" description="Helical" evidence="1">
    <location>
        <begin position="42"/>
        <end position="61"/>
    </location>
</feature>
<feature type="transmembrane region" description="Helical" evidence="1">
    <location>
        <begin position="148"/>
        <end position="172"/>
    </location>
</feature>
<dbReference type="Pfam" id="PF19478">
    <property type="entry name" value="TrbL_2"/>
    <property type="match status" value="1"/>
</dbReference>
<sequence>MAGIILAMLTAIFGGSFAGGVDDLKTDIASYNQSAFEFCTSLNSVAVKPVAATILAIILVLELARLSTRYEGDSKSGTQQIALALLKAALILIAIGNVDLILSSINEAGEKITAGVVAQSPDTVAGGDLPASVKTAVDDLGLADKAGLMLVLFLPWLLSIVASIGVKIIVLLRFAEIYILSAAATLPLVFLSHPETKSIGVGYLRRYAGAVLHGVVIILCITIYSYFQVEMVDVNSLTGDNMLSTLTANLPGLLAAPVFFLTLLFGSSRMAKAFLGEG</sequence>
<protein>
    <recommendedName>
        <fullName evidence="4">TrbL/VirB6 plasmid conjugal transfer protein</fullName>
    </recommendedName>
</protein>
<proteinExistence type="predicted"/>
<feature type="transmembrane region" description="Helical" evidence="1">
    <location>
        <begin position="247"/>
        <end position="266"/>
    </location>
</feature>
<evidence type="ECO:0000313" key="2">
    <source>
        <dbReference type="EMBL" id="MDY5140252.1"/>
    </source>
</evidence>
<evidence type="ECO:0000313" key="3">
    <source>
        <dbReference type="Proteomes" id="UP001288320"/>
    </source>
</evidence>
<accession>A0AAW9HAW2</accession>
<organism evidence="2 3">
    <name type="scientific">Actinotignum timonense</name>
    <dbReference type="NCBI Taxonomy" id="1870995"/>
    <lineage>
        <taxon>Bacteria</taxon>
        <taxon>Bacillati</taxon>
        <taxon>Actinomycetota</taxon>
        <taxon>Actinomycetes</taxon>
        <taxon>Actinomycetales</taxon>
        <taxon>Actinomycetaceae</taxon>
        <taxon>Actinotignum</taxon>
    </lineage>
</organism>
<dbReference type="EMBL" id="JAWNFV010000004">
    <property type="protein sequence ID" value="MDY5140252.1"/>
    <property type="molecule type" value="Genomic_DNA"/>
</dbReference>
<dbReference type="RefSeq" id="WP_087070378.1">
    <property type="nucleotide sequence ID" value="NZ_JASOZT010000012.1"/>
</dbReference>
<dbReference type="Proteomes" id="UP001288320">
    <property type="component" value="Unassembled WGS sequence"/>
</dbReference>
<comment type="caution">
    <text evidence="2">The sequence shown here is derived from an EMBL/GenBank/DDBJ whole genome shotgun (WGS) entry which is preliminary data.</text>
</comment>
<name>A0AAW9HAW2_9ACTO</name>
<keyword evidence="1" id="KW-0812">Transmembrane</keyword>
<reference evidence="2" key="1">
    <citation type="submission" date="2023-10" db="EMBL/GenBank/DDBJ databases">
        <title>Whole Genome based description of the genera Actinobaculum and Actinotignum reveals a complex phylogenetic relationship within the species included in the genus Actinotignum.</title>
        <authorList>
            <person name="Jensen C.S."/>
            <person name="Dargis R."/>
            <person name="Kemp M."/>
            <person name="Christensen J.J."/>
        </authorList>
    </citation>
    <scope>NUCLEOTIDE SEQUENCE</scope>
    <source>
        <strain evidence="2">SLA_B245</strain>
    </source>
</reference>
<feature type="transmembrane region" description="Helical" evidence="1">
    <location>
        <begin position="81"/>
        <end position="102"/>
    </location>
</feature>
<dbReference type="AlphaFoldDB" id="A0AAW9HAW2"/>
<evidence type="ECO:0008006" key="4">
    <source>
        <dbReference type="Google" id="ProtNLM"/>
    </source>
</evidence>